<evidence type="ECO:0000313" key="11">
    <source>
        <dbReference type="WBParaSite" id="nOo.2.0.1.t01337-RA"/>
    </source>
</evidence>
<dbReference type="STRING" id="42157.A0A182E066"/>
<organism evidence="11">
    <name type="scientific">Onchocerca ochengi</name>
    <name type="common">Filarial nematode worm</name>
    <dbReference type="NCBI Taxonomy" id="42157"/>
    <lineage>
        <taxon>Eukaryota</taxon>
        <taxon>Metazoa</taxon>
        <taxon>Ecdysozoa</taxon>
        <taxon>Nematoda</taxon>
        <taxon>Chromadorea</taxon>
        <taxon>Rhabditida</taxon>
        <taxon>Spirurina</taxon>
        <taxon>Spiruromorpha</taxon>
        <taxon>Filarioidea</taxon>
        <taxon>Onchocercidae</taxon>
        <taxon>Onchocerca</taxon>
    </lineage>
</organism>
<evidence type="ECO:0000256" key="7">
    <source>
        <dbReference type="SAM" id="MobiDB-lite"/>
    </source>
</evidence>
<evidence type="ECO:0000256" key="1">
    <source>
        <dbReference type="ARBA" id="ARBA00004324"/>
    </source>
</evidence>
<evidence type="ECO:0000259" key="8">
    <source>
        <dbReference type="Pfam" id="PF23406"/>
    </source>
</evidence>
<dbReference type="WBParaSite" id="nOo.2.0.1.t01337-RA">
    <property type="protein sequence ID" value="nOo.2.0.1.t01337-RA"/>
    <property type="gene ID" value="nOo.2.0.1.g01337"/>
</dbReference>
<name>A0A182E066_ONCOC</name>
<protein>
    <submittedName>
        <fullName evidence="11">Zinc finger protein 830</fullName>
    </submittedName>
</protein>
<dbReference type="Pfam" id="PF23406">
    <property type="entry name" value="ZNF380_CC"/>
    <property type="match status" value="1"/>
</dbReference>
<dbReference type="InterPro" id="IPR059039">
    <property type="entry name" value="ZNF380_CC"/>
</dbReference>
<dbReference type="GO" id="GO:0033260">
    <property type="term" value="P:nuclear DNA replication"/>
    <property type="evidence" value="ECO:0007669"/>
    <property type="project" value="TreeGrafter"/>
</dbReference>
<keyword evidence="6" id="KW-0539">Nucleus</keyword>
<dbReference type="EMBL" id="UYRW01000165">
    <property type="protein sequence ID" value="VDK63952.1"/>
    <property type="molecule type" value="Genomic_DNA"/>
</dbReference>
<accession>A0A182E066</accession>
<dbReference type="OrthoDB" id="77607at2759"/>
<evidence type="ECO:0000256" key="5">
    <source>
        <dbReference type="ARBA" id="ARBA00022833"/>
    </source>
</evidence>
<dbReference type="GO" id="GO:0044773">
    <property type="term" value="P:mitotic DNA damage checkpoint signaling"/>
    <property type="evidence" value="ECO:0007669"/>
    <property type="project" value="TreeGrafter"/>
</dbReference>
<dbReference type="InterPro" id="IPR040050">
    <property type="entry name" value="ZNF830-like"/>
</dbReference>
<reference evidence="11" key="1">
    <citation type="submission" date="2016-06" db="UniProtKB">
        <authorList>
            <consortium name="WormBaseParasite"/>
        </authorList>
    </citation>
    <scope>IDENTIFICATION</scope>
</reference>
<dbReference type="PANTHER" id="PTHR13278">
    <property type="entry name" value="ZINC FINGER PROTEIN 830"/>
    <property type="match status" value="1"/>
</dbReference>
<dbReference type="Proteomes" id="UP000271087">
    <property type="component" value="Unassembled WGS sequence"/>
</dbReference>
<evidence type="ECO:0000256" key="6">
    <source>
        <dbReference type="ARBA" id="ARBA00023242"/>
    </source>
</evidence>
<keyword evidence="2" id="KW-0217">Developmental protein</keyword>
<evidence type="ECO:0000256" key="3">
    <source>
        <dbReference type="ARBA" id="ARBA00022723"/>
    </source>
</evidence>
<evidence type="ECO:0000313" key="9">
    <source>
        <dbReference type="EMBL" id="VDK63952.1"/>
    </source>
</evidence>
<keyword evidence="10" id="KW-1185">Reference proteome</keyword>
<proteinExistence type="predicted"/>
<comment type="subcellular location">
    <subcellularLocation>
        <location evidence="1">Nucleus speckle</location>
    </subcellularLocation>
</comment>
<evidence type="ECO:0000313" key="10">
    <source>
        <dbReference type="Proteomes" id="UP000271087"/>
    </source>
</evidence>
<evidence type="ECO:0000256" key="2">
    <source>
        <dbReference type="ARBA" id="ARBA00022473"/>
    </source>
</evidence>
<gene>
    <name evidence="9" type="ORF">NOO_LOCUS1337</name>
</gene>
<reference evidence="9 10" key="2">
    <citation type="submission" date="2018-08" db="EMBL/GenBank/DDBJ databases">
        <authorList>
            <person name="Laetsch R D."/>
            <person name="Stevens L."/>
            <person name="Kumar S."/>
            <person name="Blaxter L. M."/>
        </authorList>
    </citation>
    <scope>NUCLEOTIDE SEQUENCE [LARGE SCALE GENOMIC DNA]</scope>
</reference>
<evidence type="ECO:0000256" key="4">
    <source>
        <dbReference type="ARBA" id="ARBA00022771"/>
    </source>
</evidence>
<dbReference type="PANTHER" id="PTHR13278:SF0">
    <property type="entry name" value="ZINC FINGER PROTEIN 830"/>
    <property type="match status" value="1"/>
</dbReference>
<dbReference type="GO" id="GO:0005681">
    <property type="term" value="C:spliceosomal complex"/>
    <property type="evidence" value="ECO:0007669"/>
    <property type="project" value="InterPro"/>
</dbReference>
<dbReference type="GO" id="GO:0008270">
    <property type="term" value="F:zinc ion binding"/>
    <property type="evidence" value="ECO:0007669"/>
    <property type="project" value="UniProtKB-KW"/>
</dbReference>
<feature type="region of interest" description="Disordered" evidence="7">
    <location>
        <begin position="228"/>
        <end position="247"/>
    </location>
</feature>
<dbReference type="GO" id="GO:0033314">
    <property type="term" value="P:mitotic DNA replication checkpoint signaling"/>
    <property type="evidence" value="ECO:0007669"/>
    <property type="project" value="TreeGrafter"/>
</dbReference>
<keyword evidence="4" id="KW-0863">Zinc-finger</keyword>
<sequence length="247" mass="28538">MHAASRSEKAPSAITRTLENGFLLCIICNTQVKNKLWIAHSNGRKHRENVARFKNNHLTAAGTINTTSSKRNPEESITSLSTLPLKKLKDDVKESTSSESIPWEKDSLSKVAESNTKYSQKKNVIEGVPEGFFEDKKLNSRVIDTIEKQANIEQQYIDFMRELDEAKQEEQHREEDEEHVVAIEHDIAFIDEQIDQWKRVNRLELRRDELYNMVAQKNERRNEPVIMGQMSDDDSDVDLTGWRNKGI</sequence>
<feature type="domain" description="ZNF380 coiled-coil" evidence="8">
    <location>
        <begin position="128"/>
        <end position="208"/>
    </location>
</feature>
<dbReference type="AlphaFoldDB" id="A0A182E066"/>
<keyword evidence="3" id="KW-0479">Metal-binding</keyword>
<keyword evidence="5" id="KW-0862">Zinc</keyword>
<dbReference type="GO" id="GO:0003676">
    <property type="term" value="F:nucleic acid binding"/>
    <property type="evidence" value="ECO:0007669"/>
    <property type="project" value="InterPro"/>
</dbReference>